<accession>A0A813HHD0</accession>
<gene>
    <name evidence="2" type="ORF">PGLA1383_LOCUS52718</name>
</gene>
<feature type="compositionally biased region" description="Polar residues" evidence="1">
    <location>
        <begin position="84"/>
        <end position="100"/>
    </location>
</feature>
<feature type="compositionally biased region" description="Low complexity" evidence="1">
    <location>
        <begin position="297"/>
        <end position="314"/>
    </location>
</feature>
<sequence>MIAPGRISPQLSPLRGSRNLEFAPVQGPTFIEIASASVTSTELQSSLDSAQQLVISLTESEPPTPLALRICSESRRWHEGRRLSGQTSATVAESNASPTEIDSDGDSCDALRDDVPAPDNSRQALLAGCADASLAEAKITPTISIQSDDEPWPSAAAAVSTPEAVAPGGTEAPDAAAAALSAAIELHINPATEAATTAVAATTDAKLRLCPASCQVSSPAAVVGSVTSAASAGAPSDAAGDDELLVALLQEPLPVRSPQRAFSPCSPIAAAAAAAARAAADEAPVSRSGTSQIVQGPSSSSIPRPPASRAASSATDCSWLPGRVTKPLELLMFGDSPSQEAESQILGDLWDTPPGACADEGKVNGGSGAFSANDAPAGFGGQVAACAAELRSEPGVRLAIWFQESFAKPGQEAPIFRVSLQEEEALNCALATALAAPAQRRFRGNFGPAAAAQLHADFAAALGSRASTSALKCVPLEGQLQHRLPKELLGDPRVSALRLPQRKRSGGAELAGSALHRAKMVVEDILGGCGPVVFKIGITCNPLVRWSAYEREGYQQFHLLHVTDSSEVVQLFEAALIAAFQDRAGCRNIARGGEGPVGRVPASPSLQCFVRRFCLDASMSSLSSDSCAFLHVSTSTILL</sequence>
<comment type="caution">
    <text evidence="2">The sequence shown here is derived from an EMBL/GenBank/DDBJ whole genome shotgun (WGS) entry which is preliminary data.</text>
</comment>
<dbReference type="AlphaFoldDB" id="A0A813HHD0"/>
<evidence type="ECO:0000256" key="1">
    <source>
        <dbReference type="SAM" id="MobiDB-lite"/>
    </source>
</evidence>
<name>A0A813HHD0_POLGL</name>
<evidence type="ECO:0000313" key="2">
    <source>
        <dbReference type="EMBL" id="CAE8637351.1"/>
    </source>
</evidence>
<feature type="region of interest" description="Disordered" evidence="1">
    <location>
        <begin position="283"/>
        <end position="315"/>
    </location>
</feature>
<keyword evidence="3" id="KW-1185">Reference proteome</keyword>
<organism evidence="2 3">
    <name type="scientific">Polarella glacialis</name>
    <name type="common">Dinoflagellate</name>
    <dbReference type="NCBI Taxonomy" id="89957"/>
    <lineage>
        <taxon>Eukaryota</taxon>
        <taxon>Sar</taxon>
        <taxon>Alveolata</taxon>
        <taxon>Dinophyceae</taxon>
        <taxon>Suessiales</taxon>
        <taxon>Suessiaceae</taxon>
        <taxon>Polarella</taxon>
    </lineage>
</organism>
<dbReference type="Proteomes" id="UP000654075">
    <property type="component" value="Unassembled WGS sequence"/>
</dbReference>
<dbReference type="OrthoDB" id="10631317at2759"/>
<feature type="compositionally biased region" description="Polar residues" evidence="1">
    <location>
        <begin position="287"/>
        <end position="296"/>
    </location>
</feature>
<evidence type="ECO:0000313" key="3">
    <source>
        <dbReference type="Proteomes" id="UP000654075"/>
    </source>
</evidence>
<proteinExistence type="predicted"/>
<dbReference type="EMBL" id="CAJNNV010031683">
    <property type="protein sequence ID" value="CAE8637351.1"/>
    <property type="molecule type" value="Genomic_DNA"/>
</dbReference>
<feature type="region of interest" description="Disordered" evidence="1">
    <location>
        <begin position="79"/>
        <end position="111"/>
    </location>
</feature>
<reference evidence="2" key="1">
    <citation type="submission" date="2021-02" db="EMBL/GenBank/DDBJ databases">
        <authorList>
            <person name="Dougan E. K."/>
            <person name="Rhodes N."/>
            <person name="Thang M."/>
            <person name="Chan C."/>
        </authorList>
    </citation>
    <scope>NUCLEOTIDE SEQUENCE</scope>
</reference>
<protein>
    <submittedName>
        <fullName evidence="2">Uncharacterized protein</fullName>
    </submittedName>
</protein>